<dbReference type="Proteomes" id="UP001153076">
    <property type="component" value="Unassembled WGS sequence"/>
</dbReference>
<protein>
    <submittedName>
        <fullName evidence="2">Uncharacterized protein</fullName>
    </submittedName>
</protein>
<evidence type="ECO:0000256" key="1">
    <source>
        <dbReference type="SAM" id="MobiDB-lite"/>
    </source>
</evidence>
<dbReference type="AlphaFoldDB" id="A0A9Q1KHI6"/>
<evidence type="ECO:0000313" key="2">
    <source>
        <dbReference type="EMBL" id="KAJ8444476.1"/>
    </source>
</evidence>
<gene>
    <name evidence="2" type="ORF">Cgig2_024040</name>
</gene>
<sequence>MFCGGMLVESGDGKVIYEGGSRKCMVVREGMGAEELLKMVREMRESDMSEEKLWYSLKYDREMLVTAEGDNDVQVIFKGNDEHGYMYVTGNAGPLRRPHARAAVCESRVRDIGEGRQIARSGGKCNDGEEVGEERGNNEVGVKRNCRSLGVEGGKLSASRLHLRGDTIEMSDDNEISVASEDASDEEATKEDDVGDERAAEK</sequence>
<comment type="caution">
    <text evidence="2">The sequence shown here is derived from an EMBL/GenBank/DDBJ whole genome shotgun (WGS) entry which is preliminary data.</text>
</comment>
<keyword evidence="3" id="KW-1185">Reference proteome</keyword>
<organism evidence="2 3">
    <name type="scientific">Carnegiea gigantea</name>
    <dbReference type="NCBI Taxonomy" id="171969"/>
    <lineage>
        <taxon>Eukaryota</taxon>
        <taxon>Viridiplantae</taxon>
        <taxon>Streptophyta</taxon>
        <taxon>Embryophyta</taxon>
        <taxon>Tracheophyta</taxon>
        <taxon>Spermatophyta</taxon>
        <taxon>Magnoliopsida</taxon>
        <taxon>eudicotyledons</taxon>
        <taxon>Gunneridae</taxon>
        <taxon>Pentapetalae</taxon>
        <taxon>Caryophyllales</taxon>
        <taxon>Cactineae</taxon>
        <taxon>Cactaceae</taxon>
        <taxon>Cactoideae</taxon>
        <taxon>Echinocereeae</taxon>
        <taxon>Carnegiea</taxon>
    </lineage>
</organism>
<name>A0A9Q1KHI6_9CARY</name>
<feature type="region of interest" description="Disordered" evidence="1">
    <location>
        <begin position="164"/>
        <end position="202"/>
    </location>
</feature>
<accession>A0A9Q1KHI6</accession>
<evidence type="ECO:0000313" key="3">
    <source>
        <dbReference type="Proteomes" id="UP001153076"/>
    </source>
</evidence>
<feature type="compositionally biased region" description="Acidic residues" evidence="1">
    <location>
        <begin position="182"/>
        <end position="195"/>
    </location>
</feature>
<proteinExistence type="predicted"/>
<reference evidence="2" key="1">
    <citation type="submission" date="2022-04" db="EMBL/GenBank/DDBJ databases">
        <title>Carnegiea gigantea Genome sequencing and assembly v2.</title>
        <authorList>
            <person name="Copetti D."/>
            <person name="Sanderson M.J."/>
            <person name="Burquez A."/>
            <person name="Wojciechowski M.F."/>
        </authorList>
    </citation>
    <scope>NUCLEOTIDE SEQUENCE</scope>
    <source>
        <strain evidence="2">SGP5-SGP5p</strain>
        <tissue evidence="2">Aerial part</tissue>
    </source>
</reference>
<dbReference type="EMBL" id="JAKOGI010000097">
    <property type="protein sequence ID" value="KAJ8444476.1"/>
    <property type="molecule type" value="Genomic_DNA"/>
</dbReference>